<feature type="compositionally biased region" description="Polar residues" evidence="1">
    <location>
        <begin position="100"/>
        <end position="122"/>
    </location>
</feature>
<dbReference type="AlphaFoldDB" id="A0A9X3UEJ0"/>
<accession>A0A9X3UEJ0</accession>
<dbReference type="RefSeq" id="WP_267988529.1">
    <property type="nucleotide sequence ID" value="NZ_JAPJZI010000001.1"/>
</dbReference>
<dbReference type="Pfam" id="PF10082">
    <property type="entry name" value="BBP2_2"/>
    <property type="match status" value="1"/>
</dbReference>
<sequence>MAPRCRTSYGSGFYKYPLRAGAILLALCTSLSGVQTASGQAIADEDFLLRGLTDEGGLSDNERRRLLRDIDEAEGTALRTDRIDDPGTNATFEADPDEPQTLNPAQPVQTRGTINPSTQPVVQGTARRDEDNPFEPVGIRVGTFIMRPSITQQIAHESDSDGSSNTSRTYSRTVLETEFESDWSRHQLVIGAEQVIDRTISGDGSEDPSTSVAADLRLDLSSTTTANLGLDYQFGREDPTDANAVTNAVAQAEVHDFAAAGSLSHLFGSWRGTATINGGRTTFGSAELSDGTFVSLADRNQSNYTLTLRAGLETGSAYRPFFEADGGQIIYDDTLDASGFDRSSTTYGLRAGVAADFGEKLTGEIAVGYAQRDINDSRLEPIQAFTVDGFATWSPRRGTDVLMGLATTLEDSTTANEPGSVFYAATMEITRQLHANLSANVSGFVGWRDYVGATPNETIFGAGAGFTWWWNRYFALNGDITYEKTTSDGGTDQDDLFVGLGVKIQR</sequence>
<dbReference type="InterPro" id="IPR018759">
    <property type="entry name" value="BBP2_2"/>
</dbReference>
<feature type="region of interest" description="Disordered" evidence="1">
    <location>
        <begin position="80"/>
        <end position="136"/>
    </location>
</feature>
<gene>
    <name evidence="2" type="ORF">OQ273_00575</name>
</gene>
<keyword evidence="3" id="KW-1185">Reference proteome</keyword>
<reference evidence="2" key="1">
    <citation type="submission" date="2022-11" db="EMBL/GenBank/DDBJ databases">
        <title>Draft genome sequence of Hoeflea poritis E7-10 and Hoeflea prorocentri PM5-8, separated from scleractinian coral Porites lutea and marine dinoflagellate.</title>
        <authorList>
            <person name="Zhang G."/>
            <person name="Wei Q."/>
            <person name="Cai L."/>
        </authorList>
    </citation>
    <scope>NUCLEOTIDE SEQUENCE</scope>
    <source>
        <strain evidence="2">PM5-8</strain>
    </source>
</reference>
<dbReference type="EMBL" id="JAPJZI010000001">
    <property type="protein sequence ID" value="MDA5397052.1"/>
    <property type="molecule type" value="Genomic_DNA"/>
</dbReference>
<protein>
    <submittedName>
        <fullName evidence="2">Outer membrane beta-barrel protein</fullName>
    </submittedName>
</protein>
<evidence type="ECO:0000256" key="1">
    <source>
        <dbReference type="SAM" id="MobiDB-lite"/>
    </source>
</evidence>
<evidence type="ECO:0000313" key="2">
    <source>
        <dbReference type="EMBL" id="MDA5397052.1"/>
    </source>
</evidence>
<comment type="caution">
    <text evidence="2">The sequence shown here is derived from an EMBL/GenBank/DDBJ whole genome shotgun (WGS) entry which is preliminary data.</text>
</comment>
<proteinExistence type="predicted"/>
<dbReference type="Proteomes" id="UP001151234">
    <property type="component" value="Unassembled WGS sequence"/>
</dbReference>
<name>A0A9X3UEJ0_9HYPH</name>
<organism evidence="2 3">
    <name type="scientific">Hoeflea prorocentri</name>
    <dbReference type="NCBI Taxonomy" id="1922333"/>
    <lineage>
        <taxon>Bacteria</taxon>
        <taxon>Pseudomonadati</taxon>
        <taxon>Pseudomonadota</taxon>
        <taxon>Alphaproteobacteria</taxon>
        <taxon>Hyphomicrobiales</taxon>
        <taxon>Rhizobiaceae</taxon>
        <taxon>Hoeflea</taxon>
    </lineage>
</organism>
<evidence type="ECO:0000313" key="3">
    <source>
        <dbReference type="Proteomes" id="UP001151234"/>
    </source>
</evidence>